<dbReference type="InterPro" id="IPR004358">
    <property type="entry name" value="Sig_transdc_His_kin-like_C"/>
</dbReference>
<keyword evidence="5" id="KW-0997">Cell inner membrane</keyword>
<dbReference type="Pfam" id="PF02518">
    <property type="entry name" value="HATPase_c"/>
    <property type="match status" value="1"/>
</dbReference>
<reference evidence="19 20" key="1">
    <citation type="submission" date="2018-04" db="EMBL/GenBank/DDBJ databases">
        <title>Genomic Encyclopedia of Type Strains, Phase III (KMG-III): the genomes of soil and plant-associated and newly described type strains.</title>
        <authorList>
            <person name="Whitman W."/>
        </authorList>
    </citation>
    <scope>NUCLEOTIDE SEQUENCE [LARGE SCALE GENOMIC DNA]</scope>
    <source>
        <strain evidence="19 20">MA-olki</strain>
    </source>
</reference>
<dbReference type="AlphaFoldDB" id="A0A2T5U444"/>
<evidence type="ECO:0000256" key="14">
    <source>
        <dbReference type="ARBA" id="ARBA00023136"/>
    </source>
</evidence>
<keyword evidence="12 17" id="KW-1133">Transmembrane helix</keyword>
<dbReference type="SMART" id="SM00387">
    <property type="entry name" value="HATPase_c"/>
    <property type="match status" value="1"/>
</dbReference>
<keyword evidence="11" id="KW-0067">ATP-binding</keyword>
<evidence type="ECO:0000256" key="15">
    <source>
        <dbReference type="ARBA" id="ARBA00059004"/>
    </source>
</evidence>
<dbReference type="PANTHER" id="PTHR43065">
    <property type="entry name" value="SENSOR HISTIDINE KINASE"/>
    <property type="match status" value="1"/>
</dbReference>
<dbReference type="GO" id="GO:0000155">
    <property type="term" value="F:phosphorelay sensor kinase activity"/>
    <property type="evidence" value="ECO:0007669"/>
    <property type="project" value="InterPro"/>
</dbReference>
<evidence type="ECO:0000256" key="4">
    <source>
        <dbReference type="ARBA" id="ARBA00022475"/>
    </source>
</evidence>
<dbReference type="Proteomes" id="UP000244013">
    <property type="component" value="Unassembled WGS sequence"/>
</dbReference>
<sequence length="594" mass="64073">MTRLRSPLFVTALTVLMAFAALGMIVAGVASIYGQRAAEDARAGVRMRAGQQTRSNLRLLEAELQTYRLLPIMLGEYPDVRAALASGKVDPALNTKLALLAERTGAPVIYALDTQGMTIAASNAGRPDSFLGHDYRFRDYFTKAMASGATEFFALGSVSGRPGLYLSRRIDRAGRPLGVVVVKVEFEKIARAWIQDRMATFVTDPDGVILISSDPKLEFRTTRPLSPSRRAELVETRQFGTSPLAPAPLTLAEGVSRLPDGSPAITVSLPVPISGWRLVHMEPLDAALRTAAARTRWATAIAAMLTIAAMLGAWWLYERRKRNVGARAELEAEVARRTAELRATADRLQIEVEQREASDQRFRQAREELAHANRVGSIGTITASVAHEINQPVAAIRTFADNAAAFLDRGEPARAATNLQSIVDLTSRIGTITAGLRRYARRGAGSIGPVALDEAIDGVRLLIGDRFRAKGVTLDLPNGPEARLTVIAGRVRLEQVLVNLLQNALDAVADRRDARVSVTVGRKGRDVVLTVADNGPGIEADIADHLFTPFATSKKDGLGLGLGIARDIMTEFGGTLDLVPAPEGAIFRMILVKA</sequence>
<evidence type="ECO:0000256" key="6">
    <source>
        <dbReference type="ARBA" id="ARBA00022553"/>
    </source>
</evidence>
<keyword evidence="9" id="KW-0547">Nucleotide-binding</keyword>
<dbReference type="PRINTS" id="PR00344">
    <property type="entry name" value="BCTRLSENSOR"/>
</dbReference>
<dbReference type="InterPro" id="IPR033479">
    <property type="entry name" value="dCache_1"/>
</dbReference>
<dbReference type="Gene3D" id="6.10.250.3020">
    <property type="match status" value="1"/>
</dbReference>
<dbReference type="SMART" id="SM00388">
    <property type="entry name" value="HisKA"/>
    <property type="match status" value="1"/>
</dbReference>
<keyword evidence="8 17" id="KW-0812">Transmembrane</keyword>
<accession>A0A2T5U444</accession>
<dbReference type="EMBL" id="QAYE01000005">
    <property type="protein sequence ID" value="PTW46265.1"/>
    <property type="molecule type" value="Genomic_DNA"/>
</dbReference>
<evidence type="ECO:0000256" key="17">
    <source>
        <dbReference type="SAM" id="Phobius"/>
    </source>
</evidence>
<evidence type="ECO:0000256" key="10">
    <source>
        <dbReference type="ARBA" id="ARBA00022777"/>
    </source>
</evidence>
<keyword evidence="6" id="KW-0597">Phosphoprotein</keyword>
<evidence type="ECO:0000256" key="2">
    <source>
        <dbReference type="ARBA" id="ARBA00004429"/>
    </source>
</evidence>
<dbReference type="GO" id="GO:0005524">
    <property type="term" value="F:ATP binding"/>
    <property type="evidence" value="ECO:0007669"/>
    <property type="project" value="UniProtKB-KW"/>
</dbReference>
<dbReference type="RefSeq" id="WP_208622569.1">
    <property type="nucleotide sequence ID" value="NZ_QAYE01000005.1"/>
</dbReference>
<keyword evidence="13" id="KW-0902">Two-component regulatory system</keyword>
<keyword evidence="14 17" id="KW-0472">Membrane</keyword>
<evidence type="ECO:0000259" key="18">
    <source>
        <dbReference type="PROSITE" id="PS50109"/>
    </source>
</evidence>
<dbReference type="PIRSF" id="PIRSF036431">
    <property type="entry name" value="STHK_DctB"/>
    <property type="match status" value="1"/>
</dbReference>
<comment type="function">
    <text evidence="15">Member of the two-component regulatory system DctB/DctD involved in the transport of C4-dicarboxylates. DctB functions as a membrane-associated protein kinase that phosphorylates DctD in response to environmental signals.</text>
</comment>
<evidence type="ECO:0000256" key="7">
    <source>
        <dbReference type="ARBA" id="ARBA00022679"/>
    </source>
</evidence>
<evidence type="ECO:0000256" key="12">
    <source>
        <dbReference type="ARBA" id="ARBA00022989"/>
    </source>
</evidence>
<protein>
    <recommendedName>
        <fullName evidence="16">C4-dicarboxylate transport sensor protein DctB</fullName>
        <ecNumber evidence="3">2.7.13.3</ecNumber>
    </recommendedName>
</protein>
<evidence type="ECO:0000256" key="16">
    <source>
        <dbReference type="ARBA" id="ARBA00073143"/>
    </source>
</evidence>
<evidence type="ECO:0000256" key="1">
    <source>
        <dbReference type="ARBA" id="ARBA00000085"/>
    </source>
</evidence>
<comment type="catalytic activity">
    <reaction evidence="1">
        <text>ATP + protein L-histidine = ADP + protein N-phospho-L-histidine.</text>
        <dbReference type="EC" id="2.7.13.3"/>
    </reaction>
</comment>
<evidence type="ECO:0000256" key="11">
    <source>
        <dbReference type="ARBA" id="ARBA00022840"/>
    </source>
</evidence>
<dbReference type="Gene3D" id="3.30.450.20">
    <property type="entry name" value="PAS domain"/>
    <property type="match status" value="2"/>
</dbReference>
<proteinExistence type="predicted"/>
<dbReference type="InterPro" id="IPR005467">
    <property type="entry name" value="His_kinase_dom"/>
</dbReference>
<name>A0A2T5U444_9SPHN</name>
<dbReference type="SUPFAM" id="SSF55874">
    <property type="entry name" value="ATPase domain of HSP90 chaperone/DNA topoisomerase II/histidine kinase"/>
    <property type="match status" value="1"/>
</dbReference>
<dbReference type="GeneID" id="91006100"/>
<dbReference type="SUPFAM" id="SSF103190">
    <property type="entry name" value="Sensory domain-like"/>
    <property type="match status" value="1"/>
</dbReference>
<dbReference type="PROSITE" id="PS50109">
    <property type="entry name" value="HIS_KIN"/>
    <property type="match status" value="1"/>
</dbReference>
<evidence type="ECO:0000256" key="3">
    <source>
        <dbReference type="ARBA" id="ARBA00012438"/>
    </source>
</evidence>
<evidence type="ECO:0000256" key="13">
    <source>
        <dbReference type="ARBA" id="ARBA00023012"/>
    </source>
</evidence>
<keyword evidence="7" id="KW-0808">Transferase</keyword>
<evidence type="ECO:0000313" key="20">
    <source>
        <dbReference type="Proteomes" id="UP000244013"/>
    </source>
</evidence>
<evidence type="ECO:0000256" key="9">
    <source>
        <dbReference type="ARBA" id="ARBA00022741"/>
    </source>
</evidence>
<feature type="domain" description="Histidine kinase" evidence="18">
    <location>
        <begin position="384"/>
        <end position="594"/>
    </location>
</feature>
<evidence type="ECO:0000313" key="19">
    <source>
        <dbReference type="EMBL" id="PTW46265.1"/>
    </source>
</evidence>
<dbReference type="SUPFAM" id="SSF47384">
    <property type="entry name" value="Homodimeric domain of signal transducing histidine kinase"/>
    <property type="match status" value="1"/>
</dbReference>
<feature type="transmembrane region" description="Helical" evidence="17">
    <location>
        <begin position="297"/>
        <end position="317"/>
    </location>
</feature>
<gene>
    <name evidence="19" type="ORF">C8J25_10543</name>
</gene>
<keyword evidence="10 19" id="KW-0418">Kinase</keyword>
<dbReference type="Gene3D" id="1.10.287.130">
    <property type="match status" value="1"/>
</dbReference>
<evidence type="ECO:0000256" key="8">
    <source>
        <dbReference type="ARBA" id="ARBA00022692"/>
    </source>
</evidence>
<comment type="caution">
    <text evidence="19">The sequence shown here is derived from an EMBL/GenBank/DDBJ whole genome shotgun (WGS) entry which is preliminary data.</text>
</comment>
<keyword evidence="4" id="KW-1003">Cell membrane</keyword>
<dbReference type="Pfam" id="PF00512">
    <property type="entry name" value="HisKA"/>
    <property type="match status" value="1"/>
</dbReference>
<dbReference type="FunFam" id="1.10.287.130:FF:000049">
    <property type="entry name" value="C4-dicarboxylate transport sensor protein DctB"/>
    <property type="match status" value="1"/>
</dbReference>
<dbReference type="InterPro" id="IPR003661">
    <property type="entry name" value="HisK_dim/P_dom"/>
</dbReference>
<evidence type="ECO:0000256" key="5">
    <source>
        <dbReference type="ARBA" id="ARBA00022519"/>
    </source>
</evidence>
<dbReference type="Pfam" id="PF02743">
    <property type="entry name" value="dCache_1"/>
    <property type="match status" value="1"/>
</dbReference>
<dbReference type="InterPro" id="IPR036097">
    <property type="entry name" value="HisK_dim/P_sf"/>
</dbReference>
<dbReference type="InterPro" id="IPR003594">
    <property type="entry name" value="HATPase_dom"/>
</dbReference>
<dbReference type="InterPro" id="IPR017055">
    <property type="entry name" value="Sig_transdc_His_kinase_DctB"/>
</dbReference>
<organism evidence="19 20">
    <name type="scientific">Sphingomonas faeni</name>
    <dbReference type="NCBI Taxonomy" id="185950"/>
    <lineage>
        <taxon>Bacteria</taxon>
        <taxon>Pseudomonadati</taxon>
        <taxon>Pseudomonadota</taxon>
        <taxon>Alphaproteobacteria</taxon>
        <taxon>Sphingomonadales</taxon>
        <taxon>Sphingomonadaceae</taxon>
        <taxon>Sphingomonas</taxon>
    </lineage>
</organism>
<dbReference type="EC" id="2.7.13.3" evidence="3"/>
<dbReference type="PANTHER" id="PTHR43065:SF46">
    <property type="entry name" value="C4-DICARBOXYLATE TRANSPORT SENSOR PROTEIN DCTB"/>
    <property type="match status" value="1"/>
</dbReference>
<dbReference type="InterPro" id="IPR029151">
    <property type="entry name" value="Sensor-like_sf"/>
</dbReference>
<dbReference type="InterPro" id="IPR036890">
    <property type="entry name" value="HATPase_C_sf"/>
</dbReference>
<dbReference type="CDD" id="cd00082">
    <property type="entry name" value="HisKA"/>
    <property type="match status" value="1"/>
</dbReference>
<dbReference type="GO" id="GO:0005886">
    <property type="term" value="C:plasma membrane"/>
    <property type="evidence" value="ECO:0007669"/>
    <property type="project" value="UniProtKB-SubCell"/>
</dbReference>
<dbReference type="Gene3D" id="3.30.565.10">
    <property type="entry name" value="Histidine kinase-like ATPase, C-terminal domain"/>
    <property type="match status" value="1"/>
</dbReference>
<comment type="subcellular location">
    <subcellularLocation>
        <location evidence="2">Cell inner membrane</location>
        <topology evidence="2">Multi-pass membrane protein</topology>
    </subcellularLocation>
</comment>